<accession>A0ABR3Q4D6</accession>
<evidence type="ECO:0000313" key="1">
    <source>
        <dbReference type="EMBL" id="KAL1409600.1"/>
    </source>
</evidence>
<gene>
    <name evidence="1" type="ORF">Q8F55_003593</name>
</gene>
<dbReference type="RefSeq" id="XP_069209544.1">
    <property type="nucleotide sequence ID" value="XM_069352126.1"/>
</dbReference>
<sequence length="179" mass="19788">MTTLVAIDKDTLRGRFWQLDAGTTKHFDAAYNGTLPAEYLYTILPPLGSLRHRTDQYGMVVDVVSLIDSKYESATTPISAYHSTCLLTVAIPDLTTFSIAWTKLTSLMGAGASDPAEGVRLMFAMNEYFSWLAWASTVYTWKSVCHYHILFTGPIFREGGSAERLLDHGATGLEVLVPK</sequence>
<dbReference type="GeneID" id="95984636"/>
<dbReference type="EMBL" id="JBBXJM010000003">
    <property type="protein sequence ID" value="KAL1409600.1"/>
    <property type="molecule type" value="Genomic_DNA"/>
</dbReference>
<keyword evidence="2" id="KW-1185">Reference proteome</keyword>
<dbReference type="Proteomes" id="UP001565368">
    <property type="component" value="Unassembled WGS sequence"/>
</dbReference>
<comment type="caution">
    <text evidence="1">The sequence shown here is derived from an EMBL/GenBank/DDBJ whole genome shotgun (WGS) entry which is preliminary data.</text>
</comment>
<evidence type="ECO:0000313" key="2">
    <source>
        <dbReference type="Proteomes" id="UP001565368"/>
    </source>
</evidence>
<proteinExistence type="predicted"/>
<reference evidence="1 2" key="1">
    <citation type="submission" date="2023-08" db="EMBL/GenBank/DDBJ databases">
        <title>Annotated Genome Sequence of Vanrija albida AlHP1.</title>
        <authorList>
            <person name="Herzog R."/>
        </authorList>
    </citation>
    <scope>NUCLEOTIDE SEQUENCE [LARGE SCALE GENOMIC DNA]</scope>
    <source>
        <strain evidence="1 2">AlHP1</strain>
    </source>
</reference>
<protein>
    <submittedName>
        <fullName evidence="1">Uncharacterized protein</fullName>
    </submittedName>
</protein>
<organism evidence="1 2">
    <name type="scientific">Vanrija albida</name>
    <dbReference type="NCBI Taxonomy" id="181172"/>
    <lineage>
        <taxon>Eukaryota</taxon>
        <taxon>Fungi</taxon>
        <taxon>Dikarya</taxon>
        <taxon>Basidiomycota</taxon>
        <taxon>Agaricomycotina</taxon>
        <taxon>Tremellomycetes</taxon>
        <taxon>Trichosporonales</taxon>
        <taxon>Trichosporonaceae</taxon>
        <taxon>Vanrija</taxon>
    </lineage>
</organism>
<name>A0ABR3Q4D6_9TREE</name>